<evidence type="ECO:0000313" key="2">
    <source>
        <dbReference type="EMBL" id="PIP86133.1"/>
    </source>
</evidence>
<name>A0A2H0DVE2_9BACT</name>
<feature type="transmembrane region" description="Helical" evidence="1">
    <location>
        <begin position="170"/>
        <end position="190"/>
    </location>
</feature>
<reference evidence="2 3" key="1">
    <citation type="submission" date="2017-09" db="EMBL/GenBank/DDBJ databases">
        <title>Depth-based differentiation of microbial function through sediment-hosted aquifers and enrichment of novel symbionts in the deep terrestrial subsurface.</title>
        <authorList>
            <person name="Probst A.J."/>
            <person name="Ladd B."/>
            <person name="Jarett J.K."/>
            <person name="Geller-Mcgrath D.E."/>
            <person name="Sieber C.M."/>
            <person name="Emerson J.B."/>
            <person name="Anantharaman K."/>
            <person name="Thomas B.C."/>
            <person name="Malmstrom R."/>
            <person name="Stieglmeier M."/>
            <person name="Klingl A."/>
            <person name="Woyke T."/>
            <person name="Ryan C.M."/>
            <person name="Banfield J.F."/>
        </authorList>
    </citation>
    <scope>NUCLEOTIDE SEQUENCE [LARGE SCALE GENOMIC DNA]</scope>
    <source>
        <strain evidence="2">CG22_combo_CG10-13_8_21_14_all_43_12</strain>
    </source>
</reference>
<evidence type="ECO:0000313" key="3">
    <source>
        <dbReference type="Proteomes" id="UP000231136"/>
    </source>
</evidence>
<gene>
    <name evidence="2" type="ORF">COW83_00585</name>
</gene>
<comment type="caution">
    <text evidence="2">The sequence shown here is derived from an EMBL/GenBank/DDBJ whole genome shotgun (WGS) entry which is preliminary data.</text>
</comment>
<keyword evidence="1" id="KW-0472">Membrane</keyword>
<keyword evidence="1" id="KW-1133">Transmembrane helix</keyword>
<organism evidence="2 3">
    <name type="scientific">Candidatus Collierbacteria bacterium CG22_combo_CG10-13_8_21_14_all_43_12</name>
    <dbReference type="NCBI Taxonomy" id="1974537"/>
    <lineage>
        <taxon>Bacteria</taxon>
        <taxon>Candidatus Collieribacteriota</taxon>
    </lineage>
</organism>
<dbReference type="EMBL" id="PCTR01000026">
    <property type="protein sequence ID" value="PIP86133.1"/>
    <property type="molecule type" value="Genomic_DNA"/>
</dbReference>
<accession>A0A2H0DVE2</accession>
<dbReference type="PROSITE" id="PS51257">
    <property type="entry name" value="PROKAR_LIPOPROTEIN"/>
    <property type="match status" value="1"/>
</dbReference>
<feature type="transmembrane region" description="Helical" evidence="1">
    <location>
        <begin position="144"/>
        <end position="163"/>
    </location>
</feature>
<feature type="transmembrane region" description="Helical" evidence="1">
    <location>
        <begin position="196"/>
        <end position="218"/>
    </location>
</feature>
<sequence length="309" mass="33091">MRNLRYFVIVVIMLFTLACGVGATLGDWLEQGEITFVEPSSGKVFHDANTGVLSIGEVTLASSFDDVKEVTLSVDGFFWTCYVQKGNNPCPGGQLQAPGNHVIRAETTKRDGSIVSTETSVSWVPYSSVDIMVANLFGSSDPTAGYYLLGGIVIVGLVITLSIKGGKLGAVFAFIACMVILALFFLQSGATGPALAVAQGLFGVVAGAFVVFIIYTWITRGGSVHVAPFVEYTDGNRRVRMGQGIYLGPADRGPDLSRMGDSAARAISAGDPHLLPSENQQVLDARPEDDLPMLEPSVRRRGFFSRRNR</sequence>
<proteinExistence type="predicted"/>
<evidence type="ECO:0000256" key="1">
    <source>
        <dbReference type="SAM" id="Phobius"/>
    </source>
</evidence>
<keyword evidence="1" id="KW-0812">Transmembrane</keyword>
<dbReference type="Proteomes" id="UP000231136">
    <property type="component" value="Unassembled WGS sequence"/>
</dbReference>
<protein>
    <submittedName>
        <fullName evidence="2">Uncharacterized protein</fullName>
    </submittedName>
</protein>
<dbReference type="AlphaFoldDB" id="A0A2H0DVE2"/>